<keyword evidence="2" id="KW-1133">Transmembrane helix</keyword>
<evidence type="ECO:0008006" key="5">
    <source>
        <dbReference type="Google" id="ProtNLM"/>
    </source>
</evidence>
<evidence type="ECO:0000256" key="2">
    <source>
        <dbReference type="SAM" id="Phobius"/>
    </source>
</evidence>
<feature type="coiled-coil region" evidence="1">
    <location>
        <begin position="49"/>
        <end position="83"/>
    </location>
</feature>
<proteinExistence type="predicted"/>
<evidence type="ECO:0000256" key="1">
    <source>
        <dbReference type="SAM" id="Coils"/>
    </source>
</evidence>
<dbReference type="KEGG" id="mtar:DF168_02154"/>
<evidence type="ECO:0000313" key="4">
    <source>
        <dbReference type="Proteomes" id="UP000247465"/>
    </source>
</evidence>
<keyword evidence="2" id="KW-0472">Membrane</keyword>
<name>A0A2Z4AEX6_9BACT</name>
<dbReference type="InterPro" id="IPR007060">
    <property type="entry name" value="FtsL/DivIC"/>
</dbReference>
<dbReference type="AlphaFoldDB" id="A0A2Z4AEX6"/>
<reference evidence="3 4" key="1">
    <citation type="submission" date="2018-06" db="EMBL/GenBank/DDBJ databases">
        <title>Draft Genome Sequence of a Novel Marine Bacterium Related to the Verrucomicrobia.</title>
        <authorList>
            <person name="Vosseberg J."/>
            <person name="Martijn J."/>
            <person name="Ettema T.J.G."/>
        </authorList>
    </citation>
    <scope>NUCLEOTIDE SEQUENCE [LARGE SCALE GENOMIC DNA]</scope>
    <source>
        <strain evidence="3">TARA_B100001123</strain>
    </source>
</reference>
<keyword evidence="2" id="KW-0812">Transmembrane</keyword>
<protein>
    <recommendedName>
        <fullName evidence="5">Cell division protein FtsL</fullName>
    </recommendedName>
</protein>
<evidence type="ECO:0000313" key="3">
    <source>
        <dbReference type="EMBL" id="AWT60929.1"/>
    </source>
</evidence>
<accession>A0A2Z4AEX6</accession>
<gene>
    <name evidence="3" type="ORF">DF168_02154</name>
</gene>
<dbReference type="Pfam" id="PF04977">
    <property type="entry name" value="DivIC"/>
    <property type="match status" value="1"/>
</dbReference>
<organism evidence="3 4">
    <name type="scientific">Candidatus Moanibacter tarae</name>
    <dbReference type="NCBI Taxonomy" id="2200854"/>
    <lineage>
        <taxon>Bacteria</taxon>
        <taxon>Pseudomonadati</taxon>
        <taxon>Verrucomicrobiota</taxon>
        <taxon>Opitutia</taxon>
        <taxon>Puniceicoccales</taxon>
        <taxon>Puniceicoccales incertae sedis</taxon>
        <taxon>Candidatus Moanibacter</taxon>
    </lineage>
</organism>
<dbReference type="Proteomes" id="UP000247465">
    <property type="component" value="Chromosome"/>
</dbReference>
<sequence>MRVVFFTLKRERFMKLPILSRVAYLSLICLLISVFSYSAVIIVRTAREHESYSQRERDYQKKAAAAQKEVKSKEEHLHRMQSDSKYLEEVIRMRLGYARSNEYIFHFESK</sequence>
<dbReference type="EMBL" id="CP029803">
    <property type="protein sequence ID" value="AWT60929.1"/>
    <property type="molecule type" value="Genomic_DNA"/>
</dbReference>
<feature type="transmembrane region" description="Helical" evidence="2">
    <location>
        <begin position="21"/>
        <end position="43"/>
    </location>
</feature>
<keyword evidence="1" id="KW-0175">Coiled coil</keyword>